<dbReference type="EMBL" id="BAAAPL010000002">
    <property type="protein sequence ID" value="GAA1703580.1"/>
    <property type="molecule type" value="Genomic_DNA"/>
</dbReference>
<evidence type="ECO:0000256" key="2">
    <source>
        <dbReference type="SAM" id="SignalP"/>
    </source>
</evidence>
<comment type="caution">
    <text evidence="3">The sequence shown here is derived from an EMBL/GenBank/DDBJ whole genome shotgun (WGS) entry which is preliminary data.</text>
</comment>
<evidence type="ECO:0008006" key="5">
    <source>
        <dbReference type="Google" id="ProtNLM"/>
    </source>
</evidence>
<keyword evidence="2" id="KW-0732">Signal</keyword>
<dbReference type="RefSeq" id="WP_344072503.1">
    <property type="nucleotide sequence ID" value="NZ_BAAAPL010000002.1"/>
</dbReference>
<feature type="signal peptide" evidence="2">
    <location>
        <begin position="1"/>
        <end position="20"/>
    </location>
</feature>
<name>A0ABN2IEI7_9MICO</name>
<evidence type="ECO:0000313" key="3">
    <source>
        <dbReference type="EMBL" id="GAA1703580.1"/>
    </source>
</evidence>
<feature type="chain" id="PRO_5046686811" description="DUF4352 domain-containing protein" evidence="2">
    <location>
        <begin position="21"/>
        <end position="188"/>
    </location>
</feature>
<evidence type="ECO:0000313" key="4">
    <source>
        <dbReference type="Proteomes" id="UP001501690"/>
    </source>
</evidence>
<keyword evidence="4" id="KW-1185">Reference proteome</keyword>
<dbReference type="PROSITE" id="PS51257">
    <property type="entry name" value="PROKAR_LIPOPROTEIN"/>
    <property type="match status" value="1"/>
</dbReference>
<organism evidence="3 4">
    <name type="scientific">Microbacterium sediminicola</name>
    <dbReference type="NCBI Taxonomy" id="415210"/>
    <lineage>
        <taxon>Bacteria</taxon>
        <taxon>Bacillati</taxon>
        <taxon>Actinomycetota</taxon>
        <taxon>Actinomycetes</taxon>
        <taxon>Micrococcales</taxon>
        <taxon>Microbacteriaceae</taxon>
        <taxon>Microbacterium</taxon>
    </lineage>
</organism>
<feature type="region of interest" description="Disordered" evidence="1">
    <location>
        <begin position="29"/>
        <end position="48"/>
    </location>
</feature>
<feature type="compositionally biased region" description="Polar residues" evidence="1">
    <location>
        <begin position="32"/>
        <end position="41"/>
    </location>
</feature>
<accession>A0ABN2IEI7</accession>
<protein>
    <recommendedName>
        <fullName evidence="5">DUF4352 domain-containing protein</fullName>
    </recommendedName>
</protein>
<sequence>MRSSLAVAAAGLVILAGALAGCVPESGPTALPTASESTQAAPGTRANPLPVGEVIPLSDTSAWTVGASAATEVGEGYVVLPLRILIDWDAIRVQLEANGEDPATADTLGIDPWASLIVRYIGASGRSFELYENGSVDVPDELWEVGTVYPPADDLTANVAVTVPADEIEGGVWTVLNTSGDAVFLAAR</sequence>
<dbReference type="Proteomes" id="UP001501690">
    <property type="component" value="Unassembled WGS sequence"/>
</dbReference>
<proteinExistence type="predicted"/>
<evidence type="ECO:0000256" key="1">
    <source>
        <dbReference type="SAM" id="MobiDB-lite"/>
    </source>
</evidence>
<reference evidence="3 4" key="1">
    <citation type="journal article" date="2019" name="Int. J. Syst. Evol. Microbiol.">
        <title>The Global Catalogue of Microorganisms (GCM) 10K type strain sequencing project: providing services to taxonomists for standard genome sequencing and annotation.</title>
        <authorList>
            <consortium name="The Broad Institute Genomics Platform"/>
            <consortium name="The Broad Institute Genome Sequencing Center for Infectious Disease"/>
            <person name="Wu L."/>
            <person name="Ma J."/>
        </authorList>
    </citation>
    <scope>NUCLEOTIDE SEQUENCE [LARGE SCALE GENOMIC DNA]</scope>
    <source>
        <strain evidence="3 4">JCM 15577</strain>
    </source>
</reference>
<gene>
    <name evidence="3" type="ORF">GCM10009808_21850</name>
</gene>